<dbReference type="AlphaFoldDB" id="A0A4Y2HI30"/>
<accession>A0A4Y2HI30</accession>
<protein>
    <submittedName>
        <fullName evidence="1">Uncharacterized protein</fullName>
    </submittedName>
</protein>
<reference evidence="1 2" key="1">
    <citation type="journal article" date="2019" name="Sci. Rep.">
        <title>Orb-weaving spider Araneus ventricosus genome elucidates the spidroin gene catalogue.</title>
        <authorList>
            <person name="Kono N."/>
            <person name="Nakamura H."/>
            <person name="Ohtoshi R."/>
            <person name="Moran D.A.P."/>
            <person name="Shinohara A."/>
            <person name="Yoshida Y."/>
            <person name="Fujiwara M."/>
            <person name="Mori M."/>
            <person name="Tomita M."/>
            <person name="Arakawa K."/>
        </authorList>
    </citation>
    <scope>NUCLEOTIDE SEQUENCE [LARGE SCALE GENOMIC DNA]</scope>
</reference>
<evidence type="ECO:0000313" key="2">
    <source>
        <dbReference type="Proteomes" id="UP000499080"/>
    </source>
</evidence>
<keyword evidence="2" id="KW-1185">Reference proteome</keyword>
<sequence length="139" mass="16665">MQREFFMTAPDNRHKPDRESLERNIYTTFAKSVSYVTCSRHTRTSRLFLYSYLSLRKERAPTREESKNLYQNTLKFSENLLWQKFSFEKNALLLFADFSRPLRIKNGLCETVAIAEKRMKYRLQSRSKLQKQALLLLEL</sequence>
<evidence type="ECO:0000313" key="1">
    <source>
        <dbReference type="EMBL" id="GBM64920.1"/>
    </source>
</evidence>
<organism evidence="1 2">
    <name type="scientific">Araneus ventricosus</name>
    <name type="common">Orbweaver spider</name>
    <name type="synonym">Epeira ventricosa</name>
    <dbReference type="NCBI Taxonomy" id="182803"/>
    <lineage>
        <taxon>Eukaryota</taxon>
        <taxon>Metazoa</taxon>
        <taxon>Ecdysozoa</taxon>
        <taxon>Arthropoda</taxon>
        <taxon>Chelicerata</taxon>
        <taxon>Arachnida</taxon>
        <taxon>Araneae</taxon>
        <taxon>Araneomorphae</taxon>
        <taxon>Entelegynae</taxon>
        <taxon>Araneoidea</taxon>
        <taxon>Araneidae</taxon>
        <taxon>Araneus</taxon>
    </lineage>
</organism>
<gene>
    <name evidence="1" type="ORF">AVEN_211839_1</name>
</gene>
<dbReference type="Proteomes" id="UP000499080">
    <property type="component" value="Unassembled WGS sequence"/>
</dbReference>
<name>A0A4Y2HI30_ARAVE</name>
<dbReference type="EMBL" id="BGPR01001951">
    <property type="protein sequence ID" value="GBM64920.1"/>
    <property type="molecule type" value="Genomic_DNA"/>
</dbReference>
<proteinExistence type="predicted"/>
<comment type="caution">
    <text evidence="1">The sequence shown here is derived from an EMBL/GenBank/DDBJ whole genome shotgun (WGS) entry which is preliminary data.</text>
</comment>